<dbReference type="EMBL" id="CSBK01000450">
    <property type="protein sequence ID" value="COX41321.1"/>
    <property type="molecule type" value="Genomic_DNA"/>
</dbReference>
<feature type="region of interest" description="Disordered" evidence="1">
    <location>
        <begin position="28"/>
        <end position="49"/>
    </location>
</feature>
<evidence type="ECO:0000313" key="2">
    <source>
        <dbReference type="EMBL" id="COX41321.1"/>
    </source>
</evidence>
<proteinExistence type="predicted"/>
<evidence type="ECO:0000256" key="1">
    <source>
        <dbReference type="SAM" id="MobiDB-lite"/>
    </source>
</evidence>
<organism evidence="2 3">
    <name type="scientific">Mycobacterium tuberculosis</name>
    <dbReference type="NCBI Taxonomy" id="1773"/>
    <lineage>
        <taxon>Bacteria</taxon>
        <taxon>Bacillati</taxon>
        <taxon>Actinomycetota</taxon>
        <taxon>Actinomycetes</taxon>
        <taxon>Mycobacteriales</taxon>
        <taxon>Mycobacteriaceae</taxon>
        <taxon>Mycobacterium</taxon>
        <taxon>Mycobacterium tuberculosis complex</taxon>
    </lineage>
</organism>
<dbReference type="AlphaFoldDB" id="A0A916L9N3"/>
<dbReference type="Proteomes" id="UP000039021">
    <property type="component" value="Unassembled WGS sequence"/>
</dbReference>
<feature type="compositionally biased region" description="Low complexity" evidence="1">
    <location>
        <begin position="28"/>
        <end position="48"/>
    </location>
</feature>
<sequence length="108" mass="11387">MISSSTASAASFSRICSASSTARSLISSSTASAASRSSVKSPSVSLRSDQVSGTCLIRTTMFVMTVVRPPRRRPAALDCGTSVTRFATAQRYYYSVSSRGAPSHHSGW</sequence>
<name>A0A916L9N3_MYCTX</name>
<comment type="caution">
    <text evidence="2">The sequence shown here is derived from an EMBL/GenBank/DDBJ whole genome shotgun (WGS) entry which is preliminary data.</text>
</comment>
<reference evidence="3" key="1">
    <citation type="submission" date="2015-03" db="EMBL/GenBank/DDBJ databases">
        <authorList>
            <consortium name="Pathogen Informatics"/>
        </authorList>
    </citation>
    <scope>NUCLEOTIDE SEQUENCE [LARGE SCALE GENOMIC DNA]</scope>
    <source>
        <strain evidence="3">N09902308</strain>
    </source>
</reference>
<protein>
    <submittedName>
        <fullName evidence="2">Uncharacterized protein</fullName>
    </submittedName>
</protein>
<accession>A0A916L9N3</accession>
<gene>
    <name evidence="2" type="ORF">ERS007739_01250</name>
</gene>
<evidence type="ECO:0000313" key="3">
    <source>
        <dbReference type="Proteomes" id="UP000039021"/>
    </source>
</evidence>